<dbReference type="AlphaFoldDB" id="A0A9N9ICA1"/>
<keyword evidence="2" id="KW-1185">Reference proteome</keyword>
<evidence type="ECO:0000313" key="2">
    <source>
        <dbReference type="Proteomes" id="UP000789396"/>
    </source>
</evidence>
<proteinExistence type="predicted"/>
<evidence type="ECO:0000313" key="1">
    <source>
        <dbReference type="EMBL" id="CAG8730018.1"/>
    </source>
</evidence>
<dbReference type="Proteomes" id="UP000789396">
    <property type="component" value="Unassembled WGS sequence"/>
</dbReference>
<comment type="caution">
    <text evidence="1">The sequence shown here is derived from an EMBL/GenBank/DDBJ whole genome shotgun (WGS) entry which is preliminary data.</text>
</comment>
<protein>
    <submittedName>
        <fullName evidence="1">12124_t:CDS:1</fullName>
    </submittedName>
</protein>
<accession>A0A9N9ICA1</accession>
<sequence>ILRRLKLHLEVQITSNKEFSLSTTTNDNSQFDNGIVNTSSPLMKKHSDFYRKISLIDFDRLEATIDAEHLYKEALESVNPRMMVNADLIVEGNEDNTLDCYF</sequence>
<organism evidence="1 2">
    <name type="scientific">Racocetra fulgida</name>
    <dbReference type="NCBI Taxonomy" id="60492"/>
    <lineage>
        <taxon>Eukaryota</taxon>
        <taxon>Fungi</taxon>
        <taxon>Fungi incertae sedis</taxon>
        <taxon>Mucoromycota</taxon>
        <taxon>Glomeromycotina</taxon>
        <taxon>Glomeromycetes</taxon>
        <taxon>Diversisporales</taxon>
        <taxon>Gigasporaceae</taxon>
        <taxon>Racocetra</taxon>
    </lineage>
</organism>
<name>A0A9N9ICA1_9GLOM</name>
<feature type="non-terminal residue" evidence="1">
    <location>
        <position position="1"/>
    </location>
</feature>
<dbReference type="OrthoDB" id="10057956at2759"/>
<dbReference type="EMBL" id="CAJVPZ010028001">
    <property type="protein sequence ID" value="CAG8730018.1"/>
    <property type="molecule type" value="Genomic_DNA"/>
</dbReference>
<reference evidence="1" key="1">
    <citation type="submission" date="2021-06" db="EMBL/GenBank/DDBJ databases">
        <authorList>
            <person name="Kallberg Y."/>
            <person name="Tangrot J."/>
            <person name="Rosling A."/>
        </authorList>
    </citation>
    <scope>NUCLEOTIDE SEQUENCE</scope>
    <source>
        <strain evidence="1">IN212</strain>
    </source>
</reference>
<gene>
    <name evidence="1" type="ORF">RFULGI_LOCUS12059</name>
</gene>